<dbReference type="CDD" id="cd06261">
    <property type="entry name" value="TM_PBP2"/>
    <property type="match status" value="1"/>
</dbReference>
<dbReference type="AlphaFoldDB" id="A0A068SYL4"/>
<keyword evidence="11" id="KW-0614">Plasmid</keyword>
<dbReference type="EMBL" id="HG938354">
    <property type="protein sequence ID" value="CDN51317.1"/>
    <property type="molecule type" value="Genomic_DNA"/>
</dbReference>
<dbReference type="InterPro" id="IPR000515">
    <property type="entry name" value="MetI-like"/>
</dbReference>
<gene>
    <name evidence="11" type="ORF">RG540_PA06410</name>
</gene>
<dbReference type="Proteomes" id="UP000028181">
    <property type="component" value="Plasmid pHAMBI540a"/>
</dbReference>
<evidence type="ECO:0000256" key="7">
    <source>
        <dbReference type="ARBA" id="ARBA00022989"/>
    </source>
</evidence>
<dbReference type="PANTHER" id="PTHR43386">
    <property type="entry name" value="OLIGOPEPTIDE TRANSPORT SYSTEM PERMEASE PROTEIN APPC"/>
    <property type="match status" value="1"/>
</dbReference>
<evidence type="ECO:0000256" key="4">
    <source>
        <dbReference type="ARBA" id="ARBA00022692"/>
    </source>
</evidence>
<comment type="subcellular location">
    <subcellularLocation>
        <location evidence="1 9">Cell membrane</location>
        <topology evidence="1 9">Multi-pass membrane protein</topology>
    </subcellularLocation>
</comment>
<keyword evidence="4 9" id="KW-0812">Transmembrane</keyword>
<dbReference type="GO" id="GO:0005886">
    <property type="term" value="C:plasma membrane"/>
    <property type="evidence" value="ECO:0007669"/>
    <property type="project" value="UniProtKB-SubCell"/>
</dbReference>
<dbReference type="SUPFAM" id="SSF161098">
    <property type="entry name" value="MetI-like"/>
    <property type="match status" value="1"/>
</dbReference>
<evidence type="ECO:0000256" key="5">
    <source>
        <dbReference type="ARBA" id="ARBA00022856"/>
    </source>
</evidence>
<sequence>MKAFFLALLKSRAGLFGFLLVSVFVLAAILAPYLGLPVPTRSNLLARMAAPTWTGLFSPGAHPLGTDELGRDILSRIVHGSRITLAIAAAAVILGGIVGTLLGIVAGYYRGMVDRVLMRIVDIQLALPLMLLALLVVAALGPSTRNLVIVLALTSWLRYARIIRGQVLALREREFILSAHAIGAGTWRIMLKHLLPNVMTPALVIATLELARIIIMDAALSFLGLGVQPPNPSWGRMLADGRVYISTAWWIVTFPGIAILLTVLSVNLLGDWLRDHFDPKLRTMR</sequence>
<evidence type="ECO:0000256" key="3">
    <source>
        <dbReference type="ARBA" id="ARBA00022475"/>
    </source>
</evidence>
<dbReference type="PATRIC" id="fig|1028800.3.peg.5263"/>
<feature type="transmembrane region" description="Helical" evidence="9">
    <location>
        <begin position="121"/>
        <end position="140"/>
    </location>
</feature>
<dbReference type="PANTHER" id="PTHR43386:SF1">
    <property type="entry name" value="D,D-DIPEPTIDE TRANSPORT SYSTEM PERMEASE PROTEIN DDPC-RELATED"/>
    <property type="match status" value="1"/>
</dbReference>
<dbReference type="Gene3D" id="1.10.3720.10">
    <property type="entry name" value="MetI-like"/>
    <property type="match status" value="1"/>
</dbReference>
<dbReference type="HOGENOM" id="CLU_028518_1_1_5"/>
<keyword evidence="2 9" id="KW-0813">Transport</keyword>
<keyword evidence="8 9" id="KW-0472">Membrane</keyword>
<feature type="transmembrane region" description="Helical" evidence="9">
    <location>
        <begin position="12"/>
        <end position="34"/>
    </location>
</feature>
<dbReference type="GeneID" id="24261012"/>
<geneLocation type="plasmid" evidence="12">
    <name>II</name>
</geneLocation>
<dbReference type="GO" id="GO:0055085">
    <property type="term" value="P:transmembrane transport"/>
    <property type="evidence" value="ECO:0007669"/>
    <property type="project" value="InterPro"/>
</dbReference>
<protein>
    <submittedName>
        <fullName evidence="11">ABC-type dipeptide/oligopeptide/nickel transport system, permease component</fullName>
    </submittedName>
</protein>
<dbReference type="OrthoDB" id="9805884at2"/>
<dbReference type="eggNOG" id="COG1173">
    <property type="taxonomic scope" value="Bacteria"/>
</dbReference>
<evidence type="ECO:0000256" key="8">
    <source>
        <dbReference type="ARBA" id="ARBA00023136"/>
    </source>
</evidence>
<name>A0A068SYL4_NEOGA</name>
<dbReference type="PROSITE" id="PS50928">
    <property type="entry name" value="ABC_TM1"/>
    <property type="match status" value="1"/>
</dbReference>
<keyword evidence="12" id="KW-1185">Reference proteome</keyword>
<evidence type="ECO:0000313" key="11">
    <source>
        <dbReference type="EMBL" id="CDN51317.1"/>
    </source>
</evidence>
<feature type="transmembrane region" description="Helical" evidence="9">
    <location>
        <begin position="83"/>
        <end position="109"/>
    </location>
</feature>
<evidence type="ECO:0000256" key="9">
    <source>
        <dbReference type="RuleBase" id="RU363032"/>
    </source>
</evidence>
<dbReference type="KEGG" id="ngg:RG540_PA06410"/>
<evidence type="ECO:0000256" key="1">
    <source>
        <dbReference type="ARBA" id="ARBA00004651"/>
    </source>
</evidence>
<proteinExistence type="inferred from homology"/>
<reference evidence="12" key="1">
    <citation type="journal article" date="2014" name="BMC Genomics">
        <title>Genome sequencing of two Neorhizobium galegae strains reveals a noeT gene responsible for the unusual acetylation of the nodulation factors.</title>
        <authorList>
            <person name="Osterman J."/>
            <person name="Marsh J."/>
            <person name="Laine P.K."/>
            <person name="Zeng Z."/>
            <person name="Alatalo E."/>
            <person name="Sullivan J.T."/>
            <person name="Young J.P."/>
            <person name="Thomas-Oates J."/>
            <person name="Paulin L."/>
            <person name="Lindstrom K."/>
        </authorList>
    </citation>
    <scope>NUCLEOTIDE SEQUENCE [LARGE SCALE GENOMIC DNA]</scope>
    <source>
        <strain evidence="12">HAMBI 540</strain>
    </source>
</reference>
<keyword evidence="5" id="KW-0571">Peptide transport</keyword>
<organism evidence="11 12">
    <name type="scientific">Neorhizobium galegae bv. orientalis str. HAMBI 540</name>
    <dbReference type="NCBI Taxonomy" id="1028800"/>
    <lineage>
        <taxon>Bacteria</taxon>
        <taxon>Pseudomonadati</taxon>
        <taxon>Pseudomonadota</taxon>
        <taxon>Alphaproteobacteria</taxon>
        <taxon>Hyphomicrobiales</taxon>
        <taxon>Rhizobiaceae</taxon>
        <taxon>Rhizobium/Agrobacterium group</taxon>
        <taxon>Neorhizobium</taxon>
    </lineage>
</organism>
<dbReference type="RefSeq" id="WP_041364741.1">
    <property type="nucleotide sequence ID" value="NZ_HG938354.1"/>
</dbReference>
<accession>A0A068SYL4</accession>
<dbReference type="GO" id="GO:0015833">
    <property type="term" value="P:peptide transport"/>
    <property type="evidence" value="ECO:0007669"/>
    <property type="project" value="UniProtKB-KW"/>
</dbReference>
<feature type="transmembrane region" description="Helical" evidence="9">
    <location>
        <begin position="203"/>
        <end position="227"/>
    </location>
</feature>
<dbReference type="Pfam" id="PF00528">
    <property type="entry name" value="BPD_transp_1"/>
    <property type="match status" value="1"/>
</dbReference>
<feature type="domain" description="ABC transmembrane type-1" evidence="10">
    <location>
        <begin position="81"/>
        <end position="270"/>
    </location>
</feature>
<evidence type="ECO:0000256" key="2">
    <source>
        <dbReference type="ARBA" id="ARBA00022448"/>
    </source>
</evidence>
<keyword evidence="6" id="KW-0653">Protein transport</keyword>
<dbReference type="GO" id="GO:0015031">
    <property type="term" value="P:protein transport"/>
    <property type="evidence" value="ECO:0007669"/>
    <property type="project" value="UniProtKB-KW"/>
</dbReference>
<keyword evidence="7 9" id="KW-1133">Transmembrane helix</keyword>
<dbReference type="InterPro" id="IPR050366">
    <property type="entry name" value="BP-dependent_transpt_permease"/>
</dbReference>
<evidence type="ECO:0000259" key="10">
    <source>
        <dbReference type="PROSITE" id="PS50928"/>
    </source>
</evidence>
<comment type="similarity">
    <text evidence="9">Belongs to the binding-protein-dependent transport system permease family.</text>
</comment>
<keyword evidence="3" id="KW-1003">Cell membrane</keyword>
<feature type="transmembrane region" description="Helical" evidence="9">
    <location>
        <begin position="248"/>
        <end position="270"/>
    </location>
</feature>
<dbReference type="InterPro" id="IPR035906">
    <property type="entry name" value="MetI-like_sf"/>
</dbReference>
<evidence type="ECO:0000313" key="12">
    <source>
        <dbReference type="Proteomes" id="UP000028181"/>
    </source>
</evidence>
<evidence type="ECO:0000256" key="6">
    <source>
        <dbReference type="ARBA" id="ARBA00022927"/>
    </source>
</evidence>